<evidence type="ECO:0000256" key="2">
    <source>
        <dbReference type="ARBA" id="ARBA00010610"/>
    </source>
</evidence>
<keyword evidence="3" id="KW-0963">Cytoplasm</keyword>
<evidence type="ECO:0000256" key="3">
    <source>
        <dbReference type="ARBA" id="ARBA00022490"/>
    </source>
</evidence>
<gene>
    <name evidence="7" type="ORF">ACFFIZ_04920</name>
</gene>
<proteinExistence type="inferred from homology"/>
<protein>
    <submittedName>
        <fullName evidence="7">H-NS histone family protein</fullName>
    </submittedName>
</protein>
<dbReference type="RefSeq" id="WP_265506146.1">
    <property type="nucleotide sequence ID" value="NZ_JAOTBE010000008.1"/>
</dbReference>
<comment type="similarity">
    <text evidence="2">Belongs to the histone-like protein H-NS family.</text>
</comment>
<comment type="caution">
    <text evidence="7">The sequence shown here is derived from an EMBL/GenBank/DDBJ whole genome shotgun (WGS) entry which is preliminary data.</text>
</comment>
<name>A0ABV6CKB0_9RHOB</name>
<accession>A0ABV6CKB0</accession>
<reference evidence="7 8" key="1">
    <citation type="submission" date="2024-09" db="EMBL/GenBank/DDBJ databases">
        <authorList>
            <person name="Sun Q."/>
            <person name="Mori K."/>
        </authorList>
    </citation>
    <scope>NUCLEOTIDE SEQUENCE [LARGE SCALE GENOMIC DNA]</scope>
    <source>
        <strain evidence="7 8">CCM 7904</strain>
    </source>
</reference>
<evidence type="ECO:0000256" key="5">
    <source>
        <dbReference type="SAM" id="MobiDB-lite"/>
    </source>
</evidence>
<dbReference type="SUPFAM" id="SSF81273">
    <property type="entry name" value="H-NS histone-like proteins"/>
    <property type="match status" value="1"/>
</dbReference>
<dbReference type="InterPro" id="IPR027444">
    <property type="entry name" value="H-NS_C_dom"/>
</dbReference>
<dbReference type="Pfam" id="PF00816">
    <property type="entry name" value="Histone_HNS"/>
    <property type="match status" value="1"/>
</dbReference>
<dbReference type="PANTHER" id="PTHR38097">
    <property type="match status" value="1"/>
</dbReference>
<feature type="region of interest" description="Disordered" evidence="5">
    <location>
        <begin position="76"/>
        <end position="98"/>
    </location>
</feature>
<sequence>MGELVSVLLQAFEEVAMDINYNELTLEQLKEINKKSAAAIADFENRRKKEAIQKATEIAKAAGFSSLEDMLAAQPAKQKVEPKYRHPENPELTWTGRGRKPGWIAEALEAGKPLDDFAI</sequence>
<evidence type="ECO:0000256" key="4">
    <source>
        <dbReference type="ARBA" id="ARBA00023125"/>
    </source>
</evidence>
<dbReference type="Proteomes" id="UP001589795">
    <property type="component" value="Unassembled WGS sequence"/>
</dbReference>
<dbReference type="SMART" id="SM00528">
    <property type="entry name" value="HNS"/>
    <property type="match status" value="1"/>
</dbReference>
<keyword evidence="4" id="KW-0238">DNA-binding</keyword>
<evidence type="ECO:0000313" key="7">
    <source>
        <dbReference type="EMBL" id="MFC0199671.1"/>
    </source>
</evidence>
<keyword evidence="8" id="KW-1185">Reference proteome</keyword>
<dbReference type="EMBL" id="JBHLWQ010000050">
    <property type="protein sequence ID" value="MFC0199671.1"/>
    <property type="molecule type" value="Genomic_DNA"/>
</dbReference>
<dbReference type="Gene3D" id="4.10.430.10">
    <property type="entry name" value="Histone-like protein H-NS, C-terminal domain"/>
    <property type="match status" value="1"/>
</dbReference>
<evidence type="ECO:0000256" key="1">
    <source>
        <dbReference type="ARBA" id="ARBA00004453"/>
    </source>
</evidence>
<evidence type="ECO:0000313" key="8">
    <source>
        <dbReference type="Proteomes" id="UP001589795"/>
    </source>
</evidence>
<feature type="compositionally biased region" description="Basic and acidic residues" evidence="5">
    <location>
        <begin position="78"/>
        <end position="89"/>
    </location>
</feature>
<feature type="domain" description="DNA-binding protein H-NS-like C-terminal" evidence="6">
    <location>
        <begin position="74"/>
        <end position="119"/>
    </location>
</feature>
<comment type="subcellular location">
    <subcellularLocation>
        <location evidence="1">Cytoplasm</location>
        <location evidence="1">Nucleoid</location>
    </subcellularLocation>
</comment>
<organism evidence="7 8">
    <name type="scientific">Paracoccus rhizosphaerae</name>
    <dbReference type="NCBI Taxonomy" id="1133347"/>
    <lineage>
        <taxon>Bacteria</taxon>
        <taxon>Pseudomonadati</taxon>
        <taxon>Pseudomonadota</taxon>
        <taxon>Alphaproteobacteria</taxon>
        <taxon>Rhodobacterales</taxon>
        <taxon>Paracoccaceae</taxon>
        <taxon>Paracoccus</taxon>
    </lineage>
</organism>
<dbReference type="InterPro" id="IPR037150">
    <property type="entry name" value="H-NS_C_dom_sf"/>
</dbReference>
<evidence type="ECO:0000259" key="6">
    <source>
        <dbReference type="SMART" id="SM00528"/>
    </source>
</evidence>
<dbReference type="PANTHER" id="PTHR38097:SF2">
    <property type="entry name" value="DNA-BINDING PROTEIN STPA"/>
    <property type="match status" value="1"/>
</dbReference>